<evidence type="ECO:0000313" key="10">
    <source>
        <dbReference type="EMBL" id="WMW65022.1"/>
    </source>
</evidence>
<evidence type="ECO:0000256" key="1">
    <source>
        <dbReference type="ARBA" id="ARBA00000085"/>
    </source>
</evidence>
<feature type="domain" description="Histidine kinase" evidence="9">
    <location>
        <begin position="1"/>
        <end position="73"/>
    </location>
</feature>
<dbReference type="Pfam" id="PF02518">
    <property type="entry name" value="HATPase_c"/>
    <property type="match status" value="1"/>
</dbReference>
<evidence type="ECO:0000256" key="3">
    <source>
        <dbReference type="ARBA" id="ARBA00022553"/>
    </source>
</evidence>
<dbReference type="PANTHER" id="PTHR43065">
    <property type="entry name" value="SENSOR HISTIDINE KINASE"/>
    <property type="match status" value="1"/>
</dbReference>
<dbReference type="PANTHER" id="PTHR43065:SF10">
    <property type="entry name" value="PEROXIDE STRESS-ACTIVATED HISTIDINE KINASE MAK3"/>
    <property type="match status" value="1"/>
</dbReference>
<evidence type="ECO:0000256" key="6">
    <source>
        <dbReference type="ARBA" id="ARBA00022777"/>
    </source>
</evidence>
<evidence type="ECO:0000256" key="7">
    <source>
        <dbReference type="ARBA" id="ARBA00022840"/>
    </source>
</evidence>
<name>A0ABY9R1J6_9BACT</name>
<dbReference type="InterPro" id="IPR003594">
    <property type="entry name" value="HATPase_dom"/>
</dbReference>
<evidence type="ECO:0000256" key="5">
    <source>
        <dbReference type="ARBA" id="ARBA00022741"/>
    </source>
</evidence>
<keyword evidence="5" id="KW-0547">Nucleotide-binding</keyword>
<accession>A0ABY9R1J6</accession>
<sequence>MLLTVSDNGPGLQGLEDRVFDPFFTTKDSHKGLGLGLAIVHSFVESWGGEISVSGGEPPMTGAAFTLALRQASPPEPDTGG</sequence>
<keyword evidence="3" id="KW-0597">Phosphoprotein</keyword>
<gene>
    <name evidence="10" type="ORF">KPS_003109</name>
</gene>
<dbReference type="InterPro" id="IPR005467">
    <property type="entry name" value="His_kinase_dom"/>
</dbReference>
<keyword evidence="7" id="KW-0067">ATP-binding</keyword>
<keyword evidence="6 10" id="KW-0418">Kinase</keyword>
<keyword evidence="8" id="KW-0902">Two-component regulatory system</keyword>
<dbReference type="EC" id="2.7.13.3" evidence="2"/>
<keyword evidence="4" id="KW-0808">Transferase</keyword>
<comment type="catalytic activity">
    <reaction evidence="1">
        <text>ATP + protein L-histidine = ADP + protein N-phospho-L-histidine.</text>
        <dbReference type="EC" id="2.7.13.3"/>
    </reaction>
</comment>
<protein>
    <recommendedName>
        <fullName evidence="2">histidine kinase</fullName>
        <ecNumber evidence="2">2.7.13.3</ecNumber>
    </recommendedName>
</protein>
<keyword evidence="11" id="KW-1185">Reference proteome</keyword>
<proteinExistence type="predicted"/>
<dbReference type="Proteomes" id="UP001180616">
    <property type="component" value="Chromosome"/>
</dbReference>
<dbReference type="InterPro" id="IPR036890">
    <property type="entry name" value="HATPase_C_sf"/>
</dbReference>
<evidence type="ECO:0000313" key="11">
    <source>
        <dbReference type="Proteomes" id="UP001180616"/>
    </source>
</evidence>
<evidence type="ECO:0000256" key="2">
    <source>
        <dbReference type="ARBA" id="ARBA00012438"/>
    </source>
</evidence>
<evidence type="ECO:0000256" key="4">
    <source>
        <dbReference type="ARBA" id="ARBA00022679"/>
    </source>
</evidence>
<evidence type="ECO:0000259" key="9">
    <source>
        <dbReference type="PROSITE" id="PS50109"/>
    </source>
</evidence>
<reference evidence="10" key="1">
    <citation type="submission" date="2023-09" db="EMBL/GenBank/DDBJ databases">
        <authorList>
            <consortium name="CW5 consortium"/>
            <person name="Lu C.-W."/>
        </authorList>
    </citation>
    <scope>NUCLEOTIDE SEQUENCE</scope>
    <source>
        <strain evidence="10">KPS</strain>
    </source>
</reference>
<evidence type="ECO:0000256" key="8">
    <source>
        <dbReference type="ARBA" id="ARBA00023012"/>
    </source>
</evidence>
<dbReference type="Gene3D" id="3.30.565.10">
    <property type="entry name" value="Histidine kinase-like ATPase, C-terminal domain"/>
    <property type="match status" value="1"/>
</dbReference>
<organism evidence="10 11">
    <name type="scientific">Nitratidesulfovibrio liaohensis</name>
    <dbReference type="NCBI Taxonomy" id="2604158"/>
    <lineage>
        <taxon>Bacteria</taxon>
        <taxon>Pseudomonadati</taxon>
        <taxon>Thermodesulfobacteriota</taxon>
        <taxon>Desulfovibrionia</taxon>
        <taxon>Desulfovibrionales</taxon>
        <taxon>Desulfovibrionaceae</taxon>
        <taxon>Nitratidesulfovibrio</taxon>
    </lineage>
</organism>
<dbReference type="SUPFAM" id="SSF55874">
    <property type="entry name" value="ATPase domain of HSP90 chaperone/DNA topoisomerase II/histidine kinase"/>
    <property type="match status" value="1"/>
</dbReference>
<dbReference type="PRINTS" id="PR00344">
    <property type="entry name" value="BCTRLSENSOR"/>
</dbReference>
<dbReference type="PROSITE" id="PS50109">
    <property type="entry name" value="HIS_KIN"/>
    <property type="match status" value="1"/>
</dbReference>
<dbReference type="InterPro" id="IPR004358">
    <property type="entry name" value="Sig_transdc_His_kin-like_C"/>
</dbReference>
<dbReference type="EMBL" id="CP133659">
    <property type="protein sequence ID" value="WMW65022.1"/>
    <property type="molecule type" value="Genomic_DNA"/>
</dbReference>
<dbReference type="GO" id="GO:0016301">
    <property type="term" value="F:kinase activity"/>
    <property type="evidence" value="ECO:0007669"/>
    <property type="project" value="UniProtKB-KW"/>
</dbReference>
<dbReference type="RefSeq" id="WP_309541063.1">
    <property type="nucleotide sequence ID" value="NZ_CP133659.1"/>
</dbReference>